<dbReference type="Pfam" id="PF01558">
    <property type="entry name" value="POR"/>
    <property type="match status" value="1"/>
</dbReference>
<dbReference type="Gene3D" id="3.40.920.10">
    <property type="entry name" value="Pyruvate-ferredoxin oxidoreductase, PFOR, domain III"/>
    <property type="match status" value="1"/>
</dbReference>
<dbReference type="GO" id="GO:0016903">
    <property type="term" value="F:oxidoreductase activity, acting on the aldehyde or oxo group of donors"/>
    <property type="evidence" value="ECO:0007669"/>
    <property type="project" value="InterPro"/>
</dbReference>
<accession>A0A2T2XGG2</accession>
<evidence type="ECO:0000313" key="4">
    <source>
        <dbReference type="EMBL" id="PSR33579.1"/>
    </source>
</evidence>
<dbReference type="CDD" id="cd07034">
    <property type="entry name" value="TPP_PYR_PFOR_IOR-alpha_like"/>
    <property type="match status" value="1"/>
</dbReference>
<dbReference type="SUPFAM" id="SSF52518">
    <property type="entry name" value="Thiamin diphosphate-binding fold (THDP-binding)"/>
    <property type="match status" value="1"/>
</dbReference>
<evidence type="ECO:0000259" key="3">
    <source>
        <dbReference type="Pfam" id="PF01855"/>
    </source>
</evidence>
<dbReference type="InterPro" id="IPR009014">
    <property type="entry name" value="Transketo_C/PFOR_II"/>
</dbReference>
<dbReference type="InterPro" id="IPR019752">
    <property type="entry name" value="Pyrv/ketoisovalerate_OxRed_cat"/>
</dbReference>
<dbReference type="Pfam" id="PF01855">
    <property type="entry name" value="POR_N"/>
    <property type="match status" value="1"/>
</dbReference>
<gene>
    <name evidence="4" type="ORF">C7B46_09245</name>
</gene>
<dbReference type="InterPro" id="IPR050722">
    <property type="entry name" value="Pyruvate:ferred/Flavod_OxRd"/>
</dbReference>
<dbReference type="EMBL" id="PXYW01000018">
    <property type="protein sequence ID" value="PSR33579.1"/>
    <property type="molecule type" value="Genomic_DNA"/>
</dbReference>
<feature type="domain" description="Pyruvate flavodoxin/ferredoxin oxidoreductase pyrimidine binding" evidence="3">
    <location>
        <begin position="195"/>
        <end position="371"/>
    </location>
</feature>
<evidence type="ECO:0000313" key="5">
    <source>
        <dbReference type="Proteomes" id="UP000242972"/>
    </source>
</evidence>
<evidence type="ECO:0000259" key="2">
    <source>
        <dbReference type="Pfam" id="PF01558"/>
    </source>
</evidence>
<dbReference type="InterPro" id="IPR002880">
    <property type="entry name" value="Pyrv_Fd/Flavodoxin_OxRdtase_N"/>
</dbReference>
<dbReference type="PANTHER" id="PTHR32154">
    <property type="entry name" value="PYRUVATE-FLAVODOXIN OXIDOREDUCTASE-RELATED"/>
    <property type="match status" value="1"/>
</dbReference>
<dbReference type="Gene3D" id="3.40.50.920">
    <property type="match status" value="1"/>
</dbReference>
<dbReference type="InterPro" id="IPR022367">
    <property type="entry name" value="2-oxoacid/accept_OxRdtase_asu"/>
</dbReference>
<proteinExistence type="predicted"/>
<dbReference type="Gene3D" id="3.40.50.970">
    <property type="match status" value="1"/>
</dbReference>
<dbReference type="SUPFAM" id="SSF52922">
    <property type="entry name" value="TK C-terminal domain-like"/>
    <property type="match status" value="1"/>
</dbReference>
<protein>
    <submittedName>
        <fullName evidence="4">2-oxoacid:acceptor oxidoreductase subunit alpha</fullName>
    </submittedName>
</protein>
<sequence length="559" mass="60824">MTDFTWMFLAHTGEGVDSAGEIMVRSVSRLGYGVVTFREFPSVIKGGMTSYEVRITDQPKHGHRKHLDLVIAGAQEFLSHYTSRIGQGTRVMVDDASAMASAPLSALAATVRGKTHRNAVALGISAFLLGIPLDLMTDEVRRQFRDKGESVVESNLRGLEAGYQWASEVGEAMIHLPPLGQSAPVLSGNEAMAVGALMANCRLFFGYPITPASDILEWLARELPAVGGAVVQAEDEIAALMMVIGAQYAGVRAMTATSGPGLSLMTESLGYAAMTETPAVIVDTQRPGPSAGMPTKHEQGDLAHMIYAGHGDFGRIVLAPIDPGTALLDMPTAFNLAERYQCPVIVASDQDLALSRRTLRDLDFEGVSVDRKIQSNPDDVYARYWRTEGREPGPRILPGTPMKTPFVTSGDEHDTRGGIDVEDPEIRAQMQRSRWEKLDSVYTAVEPFFRWGQGCDHVYFSVGSSVLPLLEWWLALPPEEQDNSSVIALHLLSPFPTQSLQGLKEAGEIIVVEQNYSGQVAGLLAQHLGIGDKIKGFRKYDGMPITVEDLWVIKGKWGT</sequence>
<dbReference type="SUPFAM" id="SSF53323">
    <property type="entry name" value="Pyruvate-ferredoxin oxidoreductase, PFOR, domain III"/>
    <property type="match status" value="1"/>
</dbReference>
<evidence type="ECO:0000256" key="1">
    <source>
        <dbReference type="ARBA" id="ARBA00023002"/>
    </source>
</evidence>
<dbReference type="FunFam" id="3.40.50.970:FF:000022">
    <property type="entry name" value="2-oxoglutarate ferredoxin oxidoreductase alpha subunit"/>
    <property type="match status" value="1"/>
</dbReference>
<organism evidence="4 5">
    <name type="scientific">Sulfobacillus benefaciens</name>
    <dbReference type="NCBI Taxonomy" id="453960"/>
    <lineage>
        <taxon>Bacteria</taxon>
        <taxon>Bacillati</taxon>
        <taxon>Bacillota</taxon>
        <taxon>Clostridia</taxon>
        <taxon>Eubacteriales</taxon>
        <taxon>Clostridiales Family XVII. Incertae Sedis</taxon>
        <taxon>Sulfobacillus</taxon>
    </lineage>
</organism>
<dbReference type="NCBIfam" id="TIGR03710">
    <property type="entry name" value="OAFO_sf"/>
    <property type="match status" value="1"/>
</dbReference>
<comment type="caution">
    <text evidence="4">The sequence shown here is derived from an EMBL/GenBank/DDBJ whole genome shotgun (WGS) entry which is preliminary data.</text>
</comment>
<dbReference type="PANTHER" id="PTHR32154:SF20">
    <property type="entry name" value="2-OXOGLUTARATE OXIDOREDUCTASE SUBUNIT KORA"/>
    <property type="match status" value="1"/>
</dbReference>
<name>A0A2T2XGG2_9FIRM</name>
<dbReference type="InterPro" id="IPR002869">
    <property type="entry name" value="Pyrv_flavodox_OxRed_cen"/>
</dbReference>
<keyword evidence="1" id="KW-0560">Oxidoreductase</keyword>
<dbReference type="AlphaFoldDB" id="A0A2T2XGG2"/>
<dbReference type="GO" id="GO:0006979">
    <property type="term" value="P:response to oxidative stress"/>
    <property type="evidence" value="ECO:0007669"/>
    <property type="project" value="TreeGrafter"/>
</dbReference>
<dbReference type="Proteomes" id="UP000242972">
    <property type="component" value="Unassembled WGS sequence"/>
</dbReference>
<feature type="domain" description="Pyruvate/ketoisovalerate oxidoreductase catalytic" evidence="2">
    <location>
        <begin position="13"/>
        <end position="164"/>
    </location>
</feature>
<reference evidence="4 5" key="1">
    <citation type="journal article" date="2014" name="BMC Genomics">
        <title>Comparison of environmental and isolate Sulfobacillus genomes reveals diverse carbon, sulfur, nitrogen, and hydrogen metabolisms.</title>
        <authorList>
            <person name="Justice N.B."/>
            <person name="Norman A."/>
            <person name="Brown C.T."/>
            <person name="Singh A."/>
            <person name="Thomas B.C."/>
            <person name="Banfield J.F."/>
        </authorList>
    </citation>
    <scope>NUCLEOTIDE SEQUENCE [LARGE SCALE GENOMIC DNA]</scope>
    <source>
        <strain evidence="4">AMDSBA4</strain>
    </source>
</reference>
<dbReference type="InterPro" id="IPR029061">
    <property type="entry name" value="THDP-binding"/>
</dbReference>